<reference evidence="3 4" key="1">
    <citation type="submission" date="2019-04" db="EMBL/GenBank/DDBJ databases">
        <title>Phreatobacter aquaticus sp. nov.</title>
        <authorList>
            <person name="Choi A."/>
        </authorList>
    </citation>
    <scope>NUCLEOTIDE SEQUENCE [LARGE SCALE GENOMIC DNA]</scope>
    <source>
        <strain evidence="3 4">KCTC 52518</strain>
    </source>
</reference>
<feature type="signal peptide" evidence="2">
    <location>
        <begin position="1"/>
        <end position="20"/>
    </location>
</feature>
<dbReference type="PROSITE" id="PS51257">
    <property type="entry name" value="PROKAR_LIPOPROTEIN"/>
    <property type="match status" value="1"/>
</dbReference>
<evidence type="ECO:0000313" key="4">
    <source>
        <dbReference type="Proteomes" id="UP000298781"/>
    </source>
</evidence>
<dbReference type="OrthoDB" id="9926973at2"/>
<feature type="region of interest" description="Disordered" evidence="1">
    <location>
        <begin position="87"/>
        <end position="109"/>
    </location>
</feature>
<dbReference type="RefSeq" id="WP_136962661.1">
    <property type="nucleotide sequence ID" value="NZ_CP039690.1"/>
</dbReference>
<dbReference type="AlphaFoldDB" id="A0A4D7BCX6"/>
<gene>
    <name evidence="3" type="ORF">E8M01_25125</name>
</gene>
<protein>
    <recommendedName>
        <fullName evidence="5">Lipoprotein</fullName>
    </recommendedName>
</protein>
<evidence type="ECO:0000313" key="3">
    <source>
        <dbReference type="EMBL" id="QCI67226.1"/>
    </source>
</evidence>
<keyword evidence="2" id="KW-0732">Signal</keyword>
<feature type="chain" id="PRO_5020319461" description="Lipoprotein" evidence="2">
    <location>
        <begin position="21"/>
        <end position="109"/>
    </location>
</feature>
<keyword evidence="4" id="KW-1185">Reference proteome</keyword>
<accession>A0A4D7BCX6</accession>
<evidence type="ECO:0008006" key="5">
    <source>
        <dbReference type="Google" id="ProtNLM"/>
    </source>
</evidence>
<sequence length="109" mass="11615">MRLTTAPLLACLAFSAFALAACQTSPPPPPPPPGEPAVWGRADCQRAAGRQDLVNAFETAKQICGIAAEPYQSSGVQCMAQRGYLHRPRSAHDRACSGSQSRLSVPHMR</sequence>
<evidence type="ECO:0000256" key="1">
    <source>
        <dbReference type="SAM" id="MobiDB-lite"/>
    </source>
</evidence>
<proteinExistence type="predicted"/>
<name>A0A4D7BCX6_9HYPH</name>
<organism evidence="3 4">
    <name type="scientific">Phreatobacter stygius</name>
    <dbReference type="NCBI Taxonomy" id="1940610"/>
    <lineage>
        <taxon>Bacteria</taxon>
        <taxon>Pseudomonadati</taxon>
        <taxon>Pseudomonadota</taxon>
        <taxon>Alphaproteobacteria</taxon>
        <taxon>Hyphomicrobiales</taxon>
        <taxon>Phreatobacteraceae</taxon>
        <taxon>Phreatobacter</taxon>
    </lineage>
</organism>
<evidence type="ECO:0000256" key="2">
    <source>
        <dbReference type="SAM" id="SignalP"/>
    </source>
</evidence>
<dbReference type="Proteomes" id="UP000298781">
    <property type="component" value="Chromosome"/>
</dbReference>
<dbReference type="KEGG" id="pstg:E8M01_25125"/>
<dbReference type="EMBL" id="CP039690">
    <property type="protein sequence ID" value="QCI67226.1"/>
    <property type="molecule type" value="Genomic_DNA"/>
</dbReference>